<dbReference type="Pfam" id="PF03398">
    <property type="entry name" value="Ist1"/>
    <property type="match status" value="1"/>
</dbReference>
<keyword evidence="4" id="KW-1185">Reference proteome</keyword>
<evidence type="ECO:0000256" key="2">
    <source>
        <dbReference type="SAM" id="MobiDB-lite"/>
    </source>
</evidence>
<sequence>MRRILNPLVGRSFKSSGFRRLVQSAFTRLQSLKNYRHGRYSEDRNDVVRLLQDGLPKLALSRCEQMIKHQNLLDAYGMIEGYLNLLVERINLLARGRECPNELKEAVSSVVFAASRWKDFPELEDIKSILTSQFGKEFAGRAVELRNNNSVNDSIMQKLSTRKPNMESKMNLLRVIASENSITLQFDEQGELSGSIQSRKRNRQQNRSVDLTTNSYQTRSSSRKHRR</sequence>
<dbReference type="PANTHER" id="PTHR12161">
    <property type="entry name" value="IST1 FAMILY MEMBER"/>
    <property type="match status" value="1"/>
</dbReference>
<reference evidence="3 4" key="1">
    <citation type="submission" date="2024-03" db="EMBL/GenBank/DDBJ databases">
        <authorList>
            <person name="Gkanogiannis A."/>
            <person name="Becerra Lopez-Lavalle L."/>
        </authorList>
    </citation>
    <scope>NUCLEOTIDE SEQUENCE [LARGE SCALE GENOMIC DNA]</scope>
</reference>
<dbReference type="Proteomes" id="UP001642487">
    <property type="component" value="Chromosome 11"/>
</dbReference>
<protein>
    <submittedName>
        <fullName evidence="3">Uncharacterized protein</fullName>
    </submittedName>
</protein>
<feature type="compositionally biased region" description="Polar residues" evidence="2">
    <location>
        <begin position="209"/>
        <end position="220"/>
    </location>
</feature>
<evidence type="ECO:0000313" key="3">
    <source>
        <dbReference type="EMBL" id="CAK9313646.1"/>
    </source>
</evidence>
<feature type="region of interest" description="Disordered" evidence="2">
    <location>
        <begin position="193"/>
        <end position="227"/>
    </location>
</feature>
<evidence type="ECO:0000313" key="4">
    <source>
        <dbReference type="Proteomes" id="UP001642487"/>
    </source>
</evidence>
<accession>A0ABP0Y237</accession>
<comment type="similarity">
    <text evidence="1">Belongs to the IST1 family.</text>
</comment>
<dbReference type="InterPro" id="IPR042277">
    <property type="entry name" value="IST1-like"/>
</dbReference>
<proteinExistence type="inferred from homology"/>
<name>A0ABP0Y237_9ROSI</name>
<dbReference type="Gene3D" id="1.20.1260.60">
    <property type="entry name" value="Vacuolar protein sorting-associated protein Ist1"/>
    <property type="match status" value="1"/>
</dbReference>
<dbReference type="InterPro" id="IPR005061">
    <property type="entry name" value="Ist1"/>
</dbReference>
<evidence type="ECO:0000256" key="1">
    <source>
        <dbReference type="ARBA" id="ARBA00005536"/>
    </source>
</evidence>
<dbReference type="EMBL" id="OZ021745">
    <property type="protein sequence ID" value="CAK9313646.1"/>
    <property type="molecule type" value="Genomic_DNA"/>
</dbReference>
<gene>
    <name evidence="3" type="ORF">CITCOLO1_LOCUS5374</name>
</gene>
<organism evidence="3 4">
    <name type="scientific">Citrullus colocynthis</name>
    <name type="common">colocynth</name>
    <dbReference type="NCBI Taxonomy" id="252529"/>
    <lineage>
        <taxon>Eukaryota</taxon>
        <taxon>Viridiplantae</taxon>
        <taxon>Streptophyta</taxon>
        <taxon>Embryophyta</taxon>
        <taxon>Tracheophyta</taxon>
        <taxon>Spermatophyta</taxon>
        <taxon>Magnoliopsida</taxon>
        <taxon>eudicotyledons</taxon>
        <taxon>Gunneridae</taxon>
        <taxon>Pentapetalae</taxon>
        <taxon>rosids</taxon>
        <taxon>fabids</taxon>
        <taxon>Cucurbitales</taxon>
        <taxon>Cucurbitaceae</taxon>
        <taxon>Benincaseae</taxon>
        <taxon>Citrullus</taxon>
    </lineage>
</organism>
<dbReference type="PANTHER" id="PTHR12161:SF16">
    <property type="entry name" value="REGULATOR OF VPS4 ACTIVITY IN THE MVB PATHWAY PROTEIN"/>
    <property type="match status" value="1"/>
</dbReference>